<organism evidence="2">
    <name type="scientific">Burkholderia pseudomallei 1710a</name>
    <dbReference type="NCBI Taxonomy" id="320371"/>
    <lineage>
        <taxon>Bacteria</taxon>
        <taxon>Pseudomonadati</taxon>
        <taxon>Pseudomonadota</taxon>
        <taxon>Betaproteobacteria</taxon>
        <taxon>Burkholderiales</taxon>
        <taxon>Burkholderiaceae</taxon>
        <taxon>Burkholderia</taxon>
        <taxon>pseudomallei group</taxon>
    </lineage>
</organism>
<dbReference type="AlphaFoldDB" id="A0A0E1VT43"/>
<accession>A0A0E1VT43</accession>
<sequence>MDRAPTMIHGSRTSMTPPPSSAPLGAAAPLPPVHARRADEAGAALRAARVTGRVGDWLLLDDHAGRARRADGCLLAPDIGDSVLIWTSAPAGALADDDDAAHAPSAYVLAVLARAGAPQAALALPGGVVLETGADGLRIDAPHIALAARERIDARAPRVDVSAHRAHVRAAHLDACARSIDGRAHDVRLVARRFTSTIGRALHTLGDCLRRVCGVDELHAARARWRVDERAHLHARDVTLLADRHVGIDGERIDLG</sequence>
<dbReference type="Proteomes" id="UP000001812">
    <property type="component" value="Chromosome II"/>
</dbReference>
<dbReference type="EMBL" id="CM000833">
    <property type="protein sequence ID" value="EET04090.1"/>
    <property type="molecule type" value="Genomic_DNA"/>
</dbReference>
<evidence type="ECO:0008006" key="3">
    <source>
        <dbReference type="Google" id="ProtNLM"/>
    </source>
</evidence>
<gene>
    <name evidence="2" type="ORF">BURPS1710A_A1288</name>
</gene>
<reference evidence="2" key="1">
    <citation type="submission" date="2009-05" db="EMBL/GenBank/DDBJ databases">
        <authorList>
            <person name="Harkins D.M."/>
            <person name="DeShazer D."/>
            <person name="Woods D.E."/>
            <person name="Brinkac L.M."/>
            <person name="Brown K.A."/>
            <person name="Hung G.C."/>
            <person name="Tuanyok A."/>
            <person name="Zhang B."/>
            <person name="Nierman W.C."/>
        </authorList>
    </citation>
    <scope>NUCLEOTIDE SEQUENCE [LARGE SCALE GENOMIC DNA]</scope>
    <source>
        <strain evidence="2">1710a</strain>
    </source>
</reference>
<dbReference type="HOGENOM" id="CLU_102202_1_0_4"/>
<dbReference type="InterPro" id="IPR021927">
    <property type="entry name" value="DUF3540"/>
</dbReference>
<evidence type="ECO:0000313" key="2">
    <source>
        <dbReference type="EMBL" id="EET04090.1"/>
    </source>
</evidence>
<proteinExistence type="predicted"/>
<name>A0A0E1VT43_BURPE</name>
<protein>
    <recommendedName>
        <fullName evidence="3">Type VI secretion system protein TssH</fullName>
    </recommendedName>
</protein>
<dbReference type="Pfam" id="PF12059">
    <property type="entry name" value="DUF3540"/>
    <property type="match status" value="1"/>
</dbReference>
<evidence type="ECO:0000256" key="1">
    <source>
        <dbReference type="SAM" id="MobiDB-lite"/>
    </source>
</evidence>
<feature type="region of interest" description="Disordered" evidence="1">
    <location>
        <begin position="1"/>
        <end position="29"/>
    </location>
</feature>